<proteinExistence type="predicted"/>
<dbReference type="Pfam" id="PF13456">
    <property type="entry name" value="RVT_3"/>
    <property type="match status" value="1"/>
</dbReference>
<evidence type="ECO:0000313" key="2">
    <source>
        <dbReference type="EMBL" id="CAI9090938.1"/>
    </source>
</evidence>
<accession>A0AAV1C7F3</accession>
<dbReference type="GO" id="GO:0004523">
    <property type="term" value="F:RNA-DNA hybrid ribonuclease activity"/>
    <property type="evidence" value="ECO:0007669"/>
    <property type="project" value="InterPro"/>
</dbReference>
<dbReference type="EMBL" id="OX459118">
    <property type="protein sequence ID" value="CAI9090938.1"/>
    <property type="molecule type" value="Genomic_DNA"/>
</dbReference>
<dbReference type="AlphaFoldDB" id="A0AAV1C7F3"/>
<dbReference type="InterPro" id="IPR002156">
    <property type="entry name" value="RNaseH_domain"/>
</dbReference>
<dbReference type="PANTHER" id="PTHR47723">
    <property type="entry name" value="OS05G0353850 PROTEIN"/>
    <property type="match status" value="1"/>
</dbReference>
<evidence type="ECO:0000313" key="3">
    <source>
        <dbReference type="Proteomes" id="UP001161247"/>
    </source>
</evidence>
<dbReference type="InterPro" id="IPR012337">
    <property type="entry name" value="RNaseH-like_sf"/>
</dbReference>
<dbReference type="InterPro" id="IPR044730">
    <property type="entry name" value="RNase_H-like_dom_plant"/>
</dbReference>
<dbReference type="InterPro" id="IPR036397">
    <property type="entry name" value="RNaseH_sf"/>
</dbReference>
<dbReference type="CDD" id="cd06222">
    <property type="entry name" value="RNase_H_like"/>
    <property type="match status" value="1"/>
</dbReference>
<keyword evidence="3" id="KW-1185">Reference proteome</keyword>
<dbReference type="Proteomes" id="UP001161247">
    <property type="component" value="Chromosome 1"/>
</dbReference>
<feature type="domain" description="RNase H type-1" evidence="1">
    <location>
        <begin position="272"/>
        <end position="353"/>
    </location>
</feature>
<dbReference type="PANTHER" id="PTHR47723:SF13">
    <property type="entry name" value="PUTATIVE-RELATED"/>
    <property type="match status" value="1"/>
</dbReference>
<protein>
    <submittedName>
        <fullName evidence="2">OLC1v1025834C1</fullName>
    </submittedName>
</protein>
<organism evidence="2 3">
    <name type="scientific">Oldenlandia corymbosa var. corymbosa</name>
    <dbReference type="NCBI Taxonomy" id="529605"/>
    <lineage>
        <taxon>Eukaryota</taxon>
        <taxon>Viridiplantae</taxon>
        <taxon>Streptophyta</taxon>
        <taxon>Embryophyta</taxon>
        <taxon>Tracheophyta</taxon>
        <taxon>Spermatophyta</taxon>
        <taxon>Magnoliopsida</taxon>
        <taxon>eudicotyledons</taxon>
        <taxon>Gunneridae</taxon>
        <taxon>Pentapetalae</taxon>
        <taxon>asterids</taxon>
        <taxon>lamiids</taxon>
        <taxon>Gentianales</taxon>
        <taxon>Rubiaceae</taxon>
        <taxon>Rubioideae</taxon>
        <taxon>Spermacoceae</taxon>
        <taxon>Hedyotis-Oldenlandia complex</taxon>
        <taxon>Oldenlandia</taxon>
    </lineage>
</organism>
<dbReference type="SUPFAM" id="SSF53098">
    <property type="entry name" value="Ribonuclease H-like"/>
    <property type="match status" value="1"/>
</dbReference>
<reference evidence="2" key="1">
    <citation type="submission" date="2023-03" db="EMBL/GenBank/DDBJ databases">
        <authorList>
            <person name="Julca I."/>
        </authorList>
    </citation>
    <scope>NUCLEOTIDE SEQUENCE</scope>
</reference>
<name>A0AAV1C7F3_OLDCO</name>
<gene>
    <name evidence="2" type="ORF">OLC1_LOCUS2981</name>
</gene>
<dbReference type="InterPro" id="IPR053151">
    <property type="entry name" value="RNase_H-like"/>
</dbReference>
<evidence type="ECO:0000259" key="1">
    <source>
        <dbReference type="Pfam" id="PF13456"/>
    </source>
</evidence>
<sequence>MGDRMEDDPSLSNSSAGCSSLEPLEEMLLVNDGTDSMGIPPVEESCQMVEGAADGMTVSCDQYDNIILYMEASDQQVVLLKRVLEYFCQSLGIKISEPKTRVFFSGNVERQKGNSLAEQLGFMKVSNLGKFWRDPWVAGDKTLEELAIGAISGEQLEESVSMFFNQDGAWNWDKFQALLPARAVMKIMAILPPTPERGPDKCCWPPSGNGSFTTRSAYAVGEADDKFGKKDYEKVEEIGTTATRIERVGGPRAKQQVLISWTAPPLGWFKLNTDGVYDPSTGEARAGGLIRDHRGNWVQGFTVNNGVITLIGAELWGLWQGLLLAWDKGIRRIQVETNSLEAVKLIKEETARLGSMRHW</sequence>
<dbReference type="GO" id="GO:0003676">
    <property type="term" value="F:nucleic acid binding"/>
    <property type="evidence" value="ECO:0007669"/>
    <property type="project" value="InterPro"/>
</dbReference>
<dbReference type="Gene3D" id="3.30.420.10">
    <property type="entry name" value="Ribonuclease H-like superfamily/Ribonuclease H"/>
    <property type="match status" value="1"/>
</dbReference>